<proteinExistence type="predicted"/>
<evidence type="ECO:0000313" key="2">
    <source>
        <dbReference type="EMBL" id="MFC4634146.1"/>
    </source>
</evidence>
<dbReference type="EMBL" id="JBHSFV010000005">
    <property type="protein sequence ID" value="MFC4634146.1"/>
    <property type="molecule type" value="Genomic_DNA"/>
</dbReference>
<keyword evidence="1" id="KW-0732">Signal</keyword>
<evidence type="ECO:0000256" key="1">
    <source>
        <dbReference type="SAM" id="SignalP"/>
    </source>
</evidence>
<feature type="signal peptide" evidence="1">
    <location>
        <begin position="1"/>
        <end position="21"/>
    </location>
</feature>
<gene>
    <name evidence="2" type="ORF">ACFO3O_09530</name>
</gene>
<dbReference type="Pfam" id="PF13585">
    <property type="entry name" value="CHU_C"/>
    <property type="match status" value="1"/>
</dbReference>
<dbReference type="InterPro" id="IPR026341">
    <property type="entry name" value="T9SS_type_B"/>
</dbReference>
<dbReference type="RefSeq" id="WP_379978373.1">
    <property type="nucleotide sequence ID" value="NZ_JBHSFV010000005.1"/>
</dbReference>
<dbReference type="Proteomes" id="UP001596043">
    <property type="component" value="Unassembled WGS sequence"/>
</dbReference>
<sequence length="988" mass="107449">MQKNYTIILLFFLLMTSWMGAQEIAQFTVFAGRFDYTAIGNTLNTGENGVNAPCEILTESSATLTLEPDQTVEAAYLYWAGSGTGDFDITLNDIPLTAERTFADQIDEDRVFFAGFVDVTAIVQETGAGEYTFGDLDLTDVIPPFCPTGTNFAGWAITVIFEDPDLPLNLVNVFDGLENVSQFNNELTIELENLNVLDNENARIGFIAWEGDAGIAVNETLSINGNILSNPPLNPADNQFNGTNSFTGQDDLFNMDIDFYNIENNINIGDTSATIMLTSGQDFVMINNIITVLNSQLPDGVITVDTSDVTCGSRDIAVSYTVSNLGTDPLPSGTPIAFYADGILVGTTTTTIAILPNESLTETSTLTIPNGIPDVFNLIAVIDDDGTGNGIVTETNEVNNESASVTVNLNVIDIVTPLENLSVCDDETNDGVAIFDLTVNGDAAINGQTGIIVTYHETPQDAMTGDNPILTPETYVNISNPQEVFVRFSLEVDPLCVRIESFIIEVIAAPVIPLLDDITVCDDVSNDGVATFDLTFQNALIIGTQTNVTIQFFTSFEDASTATNPIVTPEAFQNTSNTQSIFVRLTNTLASVCFDVASFQLDVEDVPVIANPLESFLVCDDQGNDGVFTFDFTINETLSVGSQTDVSVSFHITEQDAIDGVNSIPNPDSFENTTSPQTIYVRIVQDDDLICVTTDSFALEVFNQPIVPVLEDFVACDDSSNDGILLFDLTQQESILLAGQEEVVITYHTTIEDAELGIGNIQNPESFQNTTNPQNIYVRLENPSNTSCFDLGIFSLEAQTIATPQVLPEIISCNEGFEMAVFDLVTAAEAIVLLDGETITGYYRNADDAFNEENQITDPFSYTNTTNPQTIFIRTDSLDSNTCYNLAIVSLSIENCPPFVPEGFSPNGDSINDTFEISGLKDIFDYELTIYSRLGNLIYRGDPSIPFWDGTPNEGIGGSEAPTGVYFWVLKLGDPNFEDRVGWVYLNR</sequence>
<name>A0ABV9HXC2_9FLAO</name>
<dbReference type="NCBIfam" id="TIGR04131">
    <property type="entry name" value="Bac_Flav_CTERM"/>
    <property type="match status" value="1"/>
</dbReference>
<reference evidence="3" key="1">
    <citation type="journal article" date="2019" name="Int. J. Syst. Evol. Microbiol.">
        <title>The Global Catalogue of Microorganisms (GCM) 10K type strain sequencing project: providing services to taxonomists for standard genome sequencing and annotation.</title>
        <authorList>
            <consortium name="The Broad Institute Genomics Platform"/>
            <consortium name="The Broad Institute Genome Sequencing Center for Infectious Disease"/>
            <person name="Wu L."/>
            <person name="Ma J."/>
        </authorList>
    </citation>
    <scope>NUCLEOTIDE SEQUENCE [LARGE SCALE GENOMIC DNA]</scope>
    <source>
        <strain evidence="3">YJ-61-S</strain>
    </source>
</reference>
<comment type="caution">
    <text evidence="2">The sequence shown here is derived from an EMBL/GenBank/DDBJ whole genome shotgun (WGS) entry which is preliminary data.</text>
</comment>
<evidence type="ECO:0000313" key="3">
    <source>
        <dbReference type="Proteomes" id="UP001596043"/>
    </source>
</evidence>
<accession>A0ABV9HXC2</accession>
<feature type="chain" id="PRO_5045141732" evidence="1">
    <location>
        <begin position="22"/>
        <end position="988"/>
    </location>
</feature>
<keyword evidence="3" id="KW-1185">Reference proteome</keyword>
<organism evidence="2 3">
    <name type="scientific">Dokdonia ponticola</name>
    <dbReference type="NCBI Taxonomy" id="2041041"/>
    <lineage>
        <taxon>Bacteria</taxon>
        <taxon>Pseudomonadati</taxon>
        <taxon>Bacteroidota</taxon>
        <taxon>Flavobacteriia</taxon>
        <taxon>Flavobacteriales</taxon>
        <taxon>Flavobacteriaceae</taxon>
        <taxon>Dokdonia</taxon>
    </lineage>
</organism>
<protein>
    <submittedName>
        <fullName evidence="2">Gliding motility-associated C-terminal domain-containing protein</fullName>
    </submittedName>
</protein>